<dbReference type="SFLD" id="SFLDS00003">
    <property type="entry name" value="Haloacid_Dehalogenase"/>
    <property type="match status" value="1"/>
</dbReference>
<protein>
    <recommendedName>
        <fullName evidence="4">phosphoglycolate phosphatase</fullName>
        <ecNumber evidence="4">3.1.3.18</ecNumber>
    </recommendedName>
</protein>
<accession>A0A7W9ER04</accession>
<dbReference type="Pfam" id="PF13419">
    <property type="entry name" value="HAD_2"/>
    <property type="match status" value="1"/>
</dbReference>
<dbReference type="EMBL" id="JACIJH010000008">
    <property type="protein sequence ID" value="MBB5707232.1"/>
    <property type="molecule type" value="Genomic_DNA"/>
</dbReference>
<dbReference type="InterPro" id="IPR036412">
    <property type="entry name" value="HAD-like_sf"/>
</dbReference>
<dbReference type="Gene3D" id="3.40.50.1000">
    <property type="entry name" value="HAD superfamily/HAD-like"/>
    <property type="match status" value="1"/>
</dbReference>
<dbReference type="Proteomes" id="UP000537161">
    <property type="component" value="Unassembled WGS sequence"/>
</dbReference>
<comment type="pathway">
    <text evidence="2">Organic acid metabolism; glycolate biosynthesis; glycolate from 2-phosphoglycolate: step 1/1.</text>
</comment>
<dbReference type="SFLD" id="SFLDG01135">
    <property type="entry name" value="C1.5.6:_HAD__Beta-PGM__Phospha"/>
    <property type="match status" value="1"/>
</dbReference>
<dbReference type="PANTHER" id="PTHR43434">
    <property type="entry name" value="PHOSPHOGLYCOLATE PHOSPHATASE"/>
    <property type="match status" value="1"/>
</dbReference>
<dbReference type="EC" id="3.1.3.18" evidence="4"/>
<dbReference type="AlphaFoldDB" id="A0A7W9ER04"/>
<dbReference type="InterPro" id="IPR023214">
    <property type="entry name" value="HAD_sf"/>
</dbReference>
<evidence type="ECO:0000313" key="5">
    <source>
        <dbReference type="EMBL" id="MBB5707232.1"/>
    </source>
</evidence>
<keyword evidence="5" id="KW-0378">Hydrolase</keyword>
<comment type="catalytic activity">
    <reaction evidence="1">
        <text>2-phosphoglycolate + H2O = glycolate + phosphate</text>
        <dbReference type="Rhea" id="RHEA:14369"/>
        <dbReference type="ChEBI" id="CHEBI:15377"/>
        <dbReference type="ChEBI" id="CHEBI:29805"/>
        <dbReference type="ChEBI" id="CHEBI:43474"/>
        <dbReference type="ChEBI" id="CHEBI:58033"/>
        <dbReference type="EC" id="3.1.3.18"/>
    </reaction>
</comment>
<dbReference type="PANTHER" id="PTHR43434:SF1">
    <property type="entry name" value="PHOSPHOGLYCOLATE PHOSPHATASE"/>
    <property type="match status" value="1"/>
</dbReference>
<comment type="caution">
    <text evidence="5">The sequence shown here is derived from an EMBL/GenBank/DDBJ whole genome shotgun (WGS) entry which is preliminary data.</text>
</comment>
<sequence length="226" mass="23573">MSPLPRPRALLLDLDGTLIDSAPDIARALAETLAAYGLPPLDEVAVRQRVGHGVARLVESGFAAVGRPLAEADLAAATAAMMGAYRARLIDRTRLIDGVEVLVAVCEAREIRLACVTNKPEAMARTILDHFGLDAAIPVVIGGDGPLPRKPAPDPLLAALARLGVAPDEAWMVGDGRPDMQAARAAGVAAVAVRSDYGEPLTPDLYDRLADDPAGVAALIEATARR</sequence>
<dbReference type="GO" id="GO:0008967">
    <property type="term" value="F:phosphoglycolate phosphatase activity"/>
    <property type="evidence" value="ECO:0007669"/>
    <property type="project" value="UniProtKB-EC"/>
</dbReference>
<name>A0A7W9ER04_9SPHN</name>
<evidence type="ECO:0000256" key="1">
    <source>
        <dbReference type="ARBA" id="ARBA00000830"/>
    </source>
</evidence>
<evidence type="ECO:0000256" key="2">
    <source>
        <dbReference type="ARBA" id="ARBA00004818"/>
    </source>
</evidence>
<dbReference type="GO" id="GO:0005829">
    <property type="term" value="C:cytosol"/>
    <property type="evidence" value="ECO:0007669"/>
    <property type="project" value="TreeGrafter"/>
</dbReference>
<dbReference type="SUPFAM" id="SSF56784">
    <property type="entry name" value="HAD-like"/>
    <property type="match status" value="1"/>
</dbReference>
<dbReference type="InterPro" id="IPR041492">
    <property type="entry name" value="HAD_2"/>
</dbReference>
<gene>
    <name evidence="5" type="ORF">FHR21_002595</name>
</gene>
<organism evidence="5 6">
    <name type="scientific">Sphingopyxis panaciterrulae</name>
    <dbReference type="NCBI Taxonomy" id="462372"/>
    <lineage>
        <taxon>Bacteria</taxon>
        <taxon>Pseudomonadati</taxon>
        <taxon>Pseudomonadota</taxon>
        <taxon>Alphaproteobacteria</taxon>
        <taxon>Sphingomonadales</taxon>
        <taxon>Sphingomonadaceae</taxon>
        <taxon>Sphingopyxis</taxon>
    </lineage>
</organism>
<dbReference type="NCBIfam" id="TIGR01549">
    <property type="entry name" value="HAD-SF-IA-v1"/>
    <property type="match status" value="1"/>
</dbReference>
<evidence type="ECO:0000313" key="6">
    <source>
        <dbReference type="Proteomes" id="UP000537161"/>
    </source>
</evidence>
<reference evidence="5 6" key="1">
    <citation type="submission" date="2020-08" db="EMBL/GenBank/DDBJ databases">
        <title>Genomic Encyclopedia of Type Strains, Phase IV (KMG-IV): sequencing the most valuable type-strain genomes for metagenomic binning, comparative biology and taxonomic classification.</title>
        <authorList>
            <person name="Goeker M."/>
        </authorList>
    </citation>
    <scope>NUCLEOTIDE SEQUENCE [LARGE SCALE GENOMIC DNA]</scope>
    <source>
        <strain evidence="5 6">DSM 27163</strain>
    </source>
</reference>
<dbReference type="SFLD" id="SFLDG01129">
    <property type="entry name" value="C1.5:_HAD__Beta-PGM__Phosphata"/>
    <property type="match status" value="1"/>
</dbReference>
<dbReference type="InterPro" id="IPR050155">
    <property type="entry name" value="HAD-like_hydrolase_sf"/>
</dbReference>
<dbReference type="InterPro" id="IPR006439">
    <property type="entry name" value="HAD-SF_hydro_IA"/>
</dbReference>
<dbReference type="RefSeq" id="WP_184098908.1">
    <property type="nucleotide sequence ID" value="NZ_JACIJH010000008.1"/>
</dbReference>
<evidence type="ECO:0000256" key="4">
    <source>
        <dbReference type="ARBA" id="ARBA00013078"/>
    </source>
</evidence>
<dbReference type="GO" id="GO:0006281">
    <property type="term" value="P:DNA repair"/>
    <property type="evidence" value="ECO:0007669"/>
    <property type="project" value="TreeGrafter"/>
</dbReference>
<comment type="similarity">
    <text evidence="3">Belongs to the HAD-like hydrolase superfamily. CbbY/CbbZ/Gph/YieH family.</text>
</comment>
<dbReference type="Gene3D" id="1.10.150.240">
    <property type="entry name" value="Putative phosphatase, domain 2"/>
    <property type="match status" value="1"/>
</dbReference>
<proteinExistence type="inferred from homology"/>
<evidence type="ECO:0000256" key="3">
    <source>
        <dbReference type="ARBA" id="ARBA00006171"/>
    </source>
</evidence>
<dbReference type="InterPro" id="IPR023198">
    <property type="entry name" value="PGP-like_dom2"/>
</dbReference>
<keyword evidence="6" id="KW-1185">Reference proteome</keyword>